<name>A0A9Q0TSA9_9ROSI</name>
<sequence length="97" mass="10965">MSTGRAGCLRQLKKLPGMVVGIIASDAASRLHEQTRDRNEEKIWDYPVNGLSMGYFMERKRPSRFQVGILRCKWARGPYSRSSSAEKDVTVCSPQIC</sequence>
<evidence type="ECO:0000313" key="1">
    <source>
        <dbReference type="EMBL" id="KAJ6716904.1"/>
    </source>
</evidence>
<organism evidence="1 2">
    <name type="scientific">Salix koriyanagi</name>
    <dbReference type="NCBI Taxonomy" id="2511006"/>
    <lineage>
        <taxon>Eukaryota</taxon>
        <taxon>Viridiplantae</taxon>
        <taxon>Streptophyta</taxon>
        <taxon>Embryophyta</taxon>
        <taxon>Tracheophyta</taxon>
        <taxon>Spermatophyta</taxon>
        <taxon>Magnoliopsida</taxon>
        <taxon>eudicotyledons</taxon>
        <taxon>Gunneridae</taxon>
        <taxon>Pentapetalae</taxon>
        <taxon>rosids</taxon>
        <taxon>fabids</taxon>
        <taxon>Malpighiales</taxon>
        <taxon>Salicaceae</taxon>
        <taxon>Saliceae</taxon>
        <taxon>Salix</taxon>
    </lineage>
</organism>
<evidence type="ECO:0000313" key="2">
    <source>
        <dbReference type="Proteomes" id="UP001151752"/>
    </source>
</evidence>
<accession>A0A9Q0TSA9</accession>
<dbReference type="AlphaFoldDB" id="A0A9Q0TSA9"/>
<reference evidence="1" key="1">
    <citation type="submission" date="2022-11" db="EMBL/GenBank/DDBJ databases">
        <authorList>
            <person name="Hyden B.L."/>
            <person name="Feng K."/>
            <person name="Yates T."/>
            <person name="Jawdy S."/>
            <person name="Smart L.B."/>
            <person name="Muchero W."/>
        </authorList>
    </citation>
    <scope>NUCLEOTIDE SEQUENCE</scope>
    <source>
        <tissue evidence="1">Shoot tip</tissue>
    </source>
</reference>
<keyword evidence="2" id="KW-1185">Reference proteome</keyword>
<protein>
    <submittedName>
        <fullName evidence="1">Uncharacterized protein</fullName>
    </submittedName>
</protein>
<reference evidence="1" key="2">
    <citation type="journal article" date="2023" name="Int. J. Mol. Sci.">
        <title>De Novo Assembly and Annotation of 11 Diverse Shrub Willow (Salix) Genomes Reveals Novel Gene Organization in Sex-Linked Regions.</title>
        <authorList>
            <person name="Hyden B."/>
            <person name="Feng K."/>
            <person name="Yates T.B."/>
            <person name="Jawdy S."/>
            <person name="Cereghino C."/>
            <person name="Smart L.B."/>
            <person name="Muchero W."/>
        </authorList>
    </citation>
    <scope>NUCLEOTIDE SEQUENCE</scope>
    <source>
        <tissue evidence="1">Shoot tip</tissue>
    </source>
</reference>
<comment type="caution">
    <text evidence="1">The sequence shown here is derived from an EMBL/GenBank/DDBJ whole genome shotgun (WGS) entry which is preliminary data.</text>
</comment>
<dbReference type="Proteomes" id="UP001151752">
    <property type="component" value="Chromosome 9"/>
</dbReference>
<dbReference type="EMBL" id="JAPFFM010000014">
    <property type="protein sequence ID" value="KAJ6716904.1"/>
    <property type="molecule type" value="Genomic_DNA"/>
</dbReference>
<proteinExistence type="predicted"/>
<gene>
    <name evidence="1" type="ORF">OIU74_009424</name>
</gene>